<proteinExistence type="predicted"/>
<gene>
    <name evidence="1" type="ORF">NUW58_g2055</name>
</gene>
<dbReference type="EMBL" id="JAPDGR010000249">
    <property type="protein sequence ID" value="KAJ2992768.1"/>
    <property type="molecule type" value="Genomic_DNA"/>
</dbReference>
<protein>
    <submittedName>
        <fullName evidence="1">Uncharacterized protein</fullName>
    </submittedName>
</protein>
<name>A0ACC1PHF1_9PEZI</name>
<dbReference type="Proteomes" id="UP001143856">
    <property type="component" value="Unassembled WGS sequence"/>
</dbReference>
<accession>A0ACC1PHF1</accession>
<reference evidence="1" key="1">
    <citation type="submission" date="2022-10" db="EMBL/GenBank/DDBJ databases">
        <title>Genome Sequence of Xylaria curta.</title>
        <authorList>
            <person name="Buettner E."/>
        </authorList>
    </citation>
    <scope>NUCLEOTIDE SEQUENCE</scope>
    <source>
        <strain evidence="1">Babe10</strain>
    </source>
</reference>
<comment type="caution">
    <text evidence="1">The sequence shown here is derived from an EMBL/GenBank/DDBJ whole genome shotgun (WGS) entry which is preliminary data.</text>
</comment>
<evidence type="ECO:0000313" key="2">
    <source>
        <dbReference type="Proteomes" id="UP001143856"/>
    </source>
</evidence>
<organism evidence="1 2">
    <name type="scientific">Xylaria curta</name>
    <dbReference type="NCBI Taxonomy" id="42375"/>
    <lineage>
        <taxon>Eukaryota</taxon>
        <taxon>Fungi</taxon>
        <taxon>Dikarya</taxon>
        <taxon>Ascomycota</taxon>
        <taxon>Pezizomycotina</taxon>
        <taxon>Sordariomycetes</taxon>
        <taxon>Xylariomycetidae</taxon>
        <taxon>Xylariales</taxon>
        <taxon>Xylariaceae</taxon>
        <taxon>Xylaria</taxon>
    </lineage>
</organism>
<evidence type="ECO:0000313" key="1">
    <source>
        <dbReference type="EMBL" id="KAJ2992768.1"/>
    </source>
</evidence>
<sequence>MLAITHNLWHLLKRIRQPHEDRYLWIDAIAINQDDDWERAHQVQRMRSIYNGAERVIFYLGEETALIEVLMQSLTSLQRHVSGGQWAPDDKRWKAAWEKVQGELLLNHHGATLKNTQQQGLKEIIKRPWFRRVWVLQEVANARRALVYCGAASVRAQIFAIAPTLLDVELDSYAAAVFELMPRYPGKSSRKPRDGDFFSILLDFRQSEASDPRDKIFALLGLCKDQDIVHKIVPDYSQTEADVVSATITYIVDGGDIGRSVASVEEFLSGNFLSGLVRDSATDAAISFLIYILSSCTVETVKHFLAGKSIILTQEAVDAAASNKYNPAEMMVFLLRIGGHEESFHIPYRKIQWSYACIDLIKKLEATMEMAAWSLGGAVLSVQQKDLHPLLFFASKCSLGKIIPQLKGEDIGTSELLRKLRQTVNRGGQNVLQQDMQDDFRKDMNDQPLQISTTINRKEIIRVLLENHGNTTERTENWMHLFMAVLSREIEIVELVLEMNPGEFDTPCKEANLALGYAMDQHWGGPIVFCLLSKGVKLTLIKNAGAPQVEGLYERLSRRRVAWVIVLWICSALIPKI</sequence>
<keyword evidence="2" id="KW-1185">Reference proteome</keyword>